<dbReference type="PANTHER" id="PTHR46068:SF1">
    <property type="entry name" value="TRANSPOSASE IS30-LIKE HTH DOMAIN-CONTAINING PROTEIN"/>
    <property type="match status" value="1"/>
</dbReference>
<dbReference type="Proteomes" id="UP000046392">
    <property type="component" value="Unplaced"/>
</dbReference>
<dbReference type="Gene3D" id="3.30.420.10">
    <property type="entry name" value="Ribonuclease H-like superfamily/Ribonuclease H"/>
    <property type="match status" value="1"/>
</dbReference>
<keyword evidence="1" id="KW-1185">Reference proteome</keyword>
<dbReference type="AlphaFoldDB" id="A0A0N5BKM5"/>
<dbReference type="PANTHER" id="PTHR46068">
    <property type="entry name" value="PROTEIN CBG27172"/>
    <property type="match status" value="1"/>
</dbReference>
<dbReference type="WBParaSite" id="SPAL_0000648100.1">
    <property type="protein sequence ID" value="SPAL_0000648100.1"/>
    <property type="gene ID" value="SPAL_0000648100"/>
</dbReference>
<name>A0A0N5BKM5_STREA</name>
<organism evidence="1 2">
    <name type="scientific">Strongyloides papillosus</name>
    <name type="common">Intestinal threadworm</name>
    <dbReference type="NCBI Taxonomy" id="174720"/>
    <lineage>
        <taxon>Eukaryota</taxon>
        <taxon>Metazoa</taxon>
        <taxon>Ecdysozoa</taxon>
        <taxon>Nematoda</taxon>
        <taxon>Chromadorea</taxon>
        <taxon>Rhabditida</taxon>
        <taxon>Tylenchina</taxon>
        <taxon>Panagrolaimomorpha</taxon>
        <taxon>Strongyloidoidea</taxon>
        <taxon>Strongyloididae</taxon>
        <taxon>Strongyloides</taxon>
    </lineage>
</organism>
<dbReference type="InterPro" id="IPR036397">
    <property type="entry name" value="RNaseH_sf"/>
</dbReference>
<protein>
    <submittedName>
        <fullName evidence="2">DDE_3 domain-containing protein</fullName>
    </submittedName>
</protein>
<accession>A0A0N5BKM5</accession>
<evidence type="ECO:0000313" key="2">
    <source>
        <dbReference type="WBParaSite" id="SPAL_0000648100.1"/>
    </source>
</evidence>
<dbReference type="GO" id="GO:0003676">
    <property type="term" value="F:nucleic acid binding"/>
    <property type="evidence" value="ECO:0007669"/>
    <property type="project" value="InterPro"/>
</dbReference>
<sequence>RIERKDDRSLIKMAKELQISRKSVQMIVKNELGLRSYRLLNGQVLTEQAKQNRKEKCKKLKDFFKVRRIEDVLWSVEKVFTVEVAKNSQNHRQHLSPAFKNTRKQKIGTRSQFPKSLMVWSGISASGKTPLLFIDKNVKINSKVYQKEILKKAVVPWKRNHLNFIFQQDWAPAHRAKTTIQFLETKIGSFLTKDLWPMNSPDFNPLDFSVWGFMEEQLRSRNIKNLVTLRKKLTKIWNNLDVNYLHRIIDSIKKRINACIKADGDHFEKFL</sequence>
<proteinExistence type="predicted"/>
<dbReference type="STRING" id="174720.A0A0N5BKM5"/>
<evidence type="ECO:0000313" key="1">
    <source>
        <dbReference type="Proteomes" id="UP000046392"/>
    </source>
</evidence>
<reference evidence="2" key="1">
    <citation type="submission" date="2017-02" db="UniProtKB">
        <authorList>
            <consortium name="WormBaseParasite"/>
        </authorList>
    </citation>
    <scope>IDENTIFICATION</scope>
</reference>